<sequence>MRVYSSCAWACSLVSKFSSGRTVAKIFSKIEQAVENGVLPQTRCTVLPNTGVNKLALRPLTDPNTFCQSMSAKYCPSVKIVGRLSRYPFSLQKRKHL</sequence>
<dbReference type="AlphaFoldDB" id="A0A1E4RZK8"/>
<name>A0A1E4RZK8_CYBJN</name>
<gene>
    <name evidence="1" type="ORF">CYBJADRAFT_98928</name>
</gene>
<dbReference type="Proteomes" id="UP000094389">
    <property type="component" value="Unassembled WGS sequence"/>
</dbReference>
<evidence type="ECO:0000313" key="1">
    <source>
        <dbReference type="EMBL" id="ODV72686.1"/>
    </source>
</evidence>
<accession>A0A1E4RZK8</accession>
<dbReference type="EMBL" id="KV453933">
    <property type="protein sequence ID" value="ODV72686.1"/>
    <property type="molecule type" value="Genomic_DNA"/>
</dbReference>
<reference evidence="1 2" key="1">
    <citation type="journal article" date="2016" name="Proc. Natl. Acad. Sci. U.S.A.">
        <title>Comparative genomics of biotechnologically important yeasts.</title>
        <authorList>
            <person name="Riley R."/>
            <person name="Haridas S."/>
            <person name="Wolfe K.H."/>
            <person name="Lopes M.R."/>
            <person name="Hittinger C.T."/>
            <person name="Goeker M."/>
            <person name="Salamov A.A."/>
            <person name="Wisecaver J.H."/>
            <person name="Long T.M."/>
            <person name="Calvey C.H."/>
            <person name="Aerts A.L."/>
            <person name="Barry K.W."/>
            <person name="Choi C."/>
            <person name="Clum A."/>
            <person name="Coughlan A.Y."/>
            <person name="Deshpande S."/>
            <person name="Douglass A.P."/>
            <person name="Hanson S.J."/>
            <person name="Klenk H.-P."/>
            <person name="LaButti K.M."/>
            <person name="Lapidus A."/>
            <person name="Lindquist E.A."/>
            <person name="Lipzen A.M."/>
            <person name="Meier-Kolthoff J.P."/>
            <person name="Ohm R.A."/>
            <person name="Otillar R.P."/>
            <person name="Pangilinan J.L."/>
            <person name="Peng Y."/>
            <person name="Rokas A."/>
            <person name="Rosa C.A."/>
            <person name="Scheuner C."/>
            <person name="Sibirny A.A."/>
            <person name="Slot J.C."/>
            <person name="Stielow J.B."/>
            <person name="Sun H."/>
            <person name="Kurtzman C.P."/>
            <person name="Blackwell M."/>
            <person name="Grigoriev I.V."/>
            <person name="Jeffries T.W."/>
        </authorList>
    </citation>
    <scope>NUCLEOTIDE SEQUENCE [LARGE SCALE GENOMIC DNA]</scope>
    <source>
        <strain evidence="2">ATCC 18201 / CBS 1600 / BCRC 20928 / JCM 3617 / NBRC 0987 / NRRL Y-1542</strain>
    </source>
</reference>
<protein>
    <submittedName>
        <fullName evidence="1">Uncharacterized protein</fullName>
    </submittedName>
</protein>
<dbReference type="RefSeq" id="XP_020069725.1">
    <property type="nucleotide sequence ID" value="XM_020218046.1"/>
</dbReference>
<proteinExistence type="predicted"/>
<evidence type="ECO:0000313" key="2">
    <source>
        <dbReference type="Proteomes" id="UP000094389"/>
    </source>
</evidence>
<organism evidence="1 2">
    <name type="scientific">Cyberlindnera jadinii (strain ATCC 18201 / CBS 1600 / BCRC 20928 / JCM 3617 / NBRC 0987 / NRRL Y-1542)</name>
    <name type="common">Torula yeast</name>
    <name type="synonym">Candida utilis</name>
    <dbReference type="NCBI Taxonomy" id="983966"/>
    <lineage>
        <taxon>Eukaryota</taxon>
        <taxon>Fungi</taxon>
        <taxon>Dikarya</taxon>
        <taxon>Ascomycota</taxon>
        <taxon>Saccharomycotina</taxon>
        <taxon>Saccharomycetes</taxon>
        <taxon>Phaffomycetales</taxon>
        <taxon>Phaffomycetaceae</taxon>
        <taxon>Cyberlindnera</taxon>
    </lineage>
</organism>
<keyword evidence="2" id="KW-1185">Reference proteome</keyword>
<dbReference type="GeneID" id="30992442"/>